<dbReference type="EMBL" id="JAHKRT010000007">
    <property type="protein sequence ID" value="MBU3078816.1"/>
    <property type="molecule type" value="Genomic_DNA"/>
</dbReference>
<sequence length="262" mass="28682">MDARALDDLWWLDGEEQGVDRPPSVASDERRLQVRAYNRWVALLRGRAYPSIDDLREDEGGFGDRGVVLDFSAGPANPHIVYLGEALRAECGVADVRSVADIPSRSLLSRLTDHYLQIIANRAPIGFEAEFVSQRGLNTLYRGILMPCSSDDVTIDYIYGVINWKELADHETTAELVLEVDRALRDAGLDELPLPVAQPLPRHDGIDPLEAARAAPALAHVALAASEEFVVLLARREASGGLSVLSTLPADPRLIESVARTL</sequence>
<evidence type="ECO:0000313" key="1">
    <source>
        <dbReference type="EMBL" id="MBU3078816.1"/>
    </source>
</evidence>
<comment type="caution">
    <text evidence="1">The sequence shown here is derived from an EMBL/GenBank/DDBJ whole genome shotgun (WGS) entry which is preliminary data.</text>
</comment>
<reference evidence="1 2" key="1">
    <citation type="submission" date="2021-06" db="EMBL/GenBank/DDBJ databases">
        <title>Sphingomonas sp. XMGL2, whole genome shotgun sequencing project.</title>
        <authorList>
            <person name="Zhao G."/>
            <person name="Shen L."/>
        </authorList>
    </citation>
    <scope>NUCLEOTIDE SEQUENCE [LARGE SCALE GENOMIC DNA]</scope>
    <source>
        <strain evidence="1 2">XMGL2</strain>
    </source>
</reference>
<name>A0ABS6BN60_9SPHN</name>
<proteinExistence type="predicted"/>
<organism evidence="1 2">
    <name type="scientific">Sphingomonas quercus</name>
    <dbReference type="NCBI Taxonomy" id="2842451"/>
    <lineage>
        <taxon>Bacteria</taxon>
        <taxon>Pseudomonadati</taxon>
        <taxon>Pseudomonadota</taxon>
        <taxon>Alphaproteobacteria</taxon>
        <taxon>Sphingomonadales</taxon>
        <taxon>Sphingomonadaceae</taxon>
        <taxon>Sphingomonas</taxon>
    </lineage>
</organism>
<accession>A0ABS6BN60</accession>
<gene>
    <name evidence="1" type="ORF">KOF26_13150</name>
</gene>
<keyword evidence="2" id="KW-1185">Reference proteome</keyword>
<evidence type="ECO:0000313" key="2">
    <source>
        <dbReference type="Proteomes" id="UP000776276"/>
    </source>
</evidence>
<evidence type="ECO:0008006" key="3">
    <source>
        <dbReference type="Google" id="ProtNLM"/>
    </source>
</evidence>
<dbReference type="Proteomes" id="UP000776276">
    <property type="component" value="Unassembled WGS sequence"/>
</dbReference>
<protein>
    <recommendedName>
        <fullName evidence="3">PAS domain-containing protein</fullName>
    </recommendedName>
</protein>